<keyword evidence="7" id="KW-0406">Ion transport</keyword>
<dbReference type="EMBL" id="JAHLQN010000001">
    <property type="protein sequence ID" value="MBU5626440.1"/>
    <property type="molecule type" value="Genomic_DNA"/>
</dbReference>
<keyword evidence="2" id="KW-0813">Transport</keyword>
<organism evidence="13 14">
    <name type="scientific">Dysosmobacter acutus</name>
    <dbReference type="NCBI Taxonomy" id="2841504"/>
    <lineage>
        <taxon>Bacteria</taxon>
        <taxon>Bacillati</taxon>
        <taxon>Bacillota</taxon>
        <taxon>Clostridia</taxon>
        <taxon>Eubacteriales</taxon>
        <taxon>Oscillospiraceae</taxon>
        <taxon>Dysosmobacter</taxon>
    </lineage>
</organism>
<name>A0ABS6FAR6_9FIRM</name>
<sequence>MVSYQFLMDLALILLSTKVLSMATQKIHMPQVVGALMAGLILGPSVLNLLRETQFISEMSELGVIVLMFTAGLGTDIKELKKAGKSGFLVALCGVLVPLVMGAGLAYFGGQAGLIDIGGFLSDLFVGTILTATSVSITVETLKEMGKLNTAVGNTILAAALIDDVLGLIVLTLVSSFAGDGASIYIVLVKIALFFVFAFVLGLLALRFFGWMAEQSSGRDLHRFPLAAFVLCLVMSYCAEVYFGVADIIGAFGAGLAVASTSKAKFIESKFEPVSSLLLTPIFFASIGISAQLPAASGKMLLFSVLLLGVAVFSKLVGCGLGAKICHFDNQECVQIGTGMACRGEVALIVANKGLSMGVLNSMFMGPVIITVICCSILTPVMLKVLFRNQTEVSLQESNLVDKYSETEQLDLVSEQLLQANRALMEGGAKAAEEASKQPRQRRQPARPCAVREK</sequence>
<evidence type="ECO:0000256" key="7">
    <source>
        <dbReference type="ARBA" id="ARBA00023065"/>
    </source>
</evidence>
<evidence type="ECO:0000256" key="6">
    <source>
        <dbReference type="ARBA" id="ARBA00023053"/>
    </source>
</evidence>
<feature type="transmembrane region" description="Helical" evidence="11">
    <location>
        <begin position="226"/>
        <end position="254"/>
    </location>
</feature>
<dbReference type="Pfam" id="PF00999">
    <property type="entry name" value="Na_H_Exchanger"/>
    <property type="match status" value="1"/>
</dbReference>
<accession>A0ABS6FAR6</accession>
<feature type="domain" description="Cation/H+ exchanger transmembrane" evidence="12">
    <location>
        <begin position="17"/>
        <end position="386"/>
    </location>
</feature>
<evidence type="ECO:0000313" key="14">
    <source>
        <dbReference type="Proteomes" id="UP000787672"/>
    </source>
</evidence>
<feature type="transmembrane region" description="Helical" evidence="11">
    <location>
        <begin position="300"/>
        <end position="323"/>
    </location>
</feature>
<feature type="transmembrane region" description="Helical" evidence="11">
    <location>
        <begin position="364"/>
        <end position="387"/>
    </location>
</feature>
<feature type="transmembrane region" description="Helical" evidence="11">
    <location>
        <begin position="88"/>
        <end position="108"/>
    </location>
</feature>
<dbReference type="Proteomes" id="UP000787672">
    <property type="component" value="Unassembled WGS sequence"/>
</dbReference>
<evidence type="ECO:0000259" key="12">
    <source>
        <dbReference type="Pfam" id="PF00999"/>
    </source>
</evidence>
<comment type="caution">
    <text evidence="13">The sequence shown here is derived from an EMBL/GenBank/DDBJ whole genome shotgun (WGS) entry which is preliminary data.</text>
</comment>
<evidence type="ECO:0000256" key="5">
    <source>
        <dbReference type="ARBA" id="ARBA00022989"/>
    </source>
</evidence>
<dbReference type="PANTHER" id="PTHR43562">
    <property type="entry name" value="NAPA-TYPE SODIUM/HYDROGEN ANTIPORTER"/>
    <property type="match status" value="1"/>
</dbReference>
<keyword evidence="4 11" id="KW-0812">Transmembrane</keyword>
<dbReference type="PANTHER" id="PTHR43562:SF3">
    <property type="entry name" value="SODIUM ION_PROTON EXCHANGER (EUROFUNG)"/>
    <property type="match status" value="1"/>
</dbReference>
<feature type="transmembrane region" description="Helical" evidence="11">
    <location>
        <begin position="184"/>
        <end position="206"/>
    </location>
</feature>
<evidence type="ECO:0000256" key="1">
    <source>
        <dbReference type="ARBA" id="ARBA00004141"/>
    </source>
</evidence>
<keyword evidence="8 11" id="KW-0472">Membrane</keyword>
<comment type="subcellular location">
    <subcellularLocation>
        <location evidence="1">Membrane</location>
        <topology evidence="1">Multi-pass membrane protein</topology>
    </subcellularLocation>
</comment>
<feature type="transmembrane region" description="Helical" evidence="11">
    <location>
        <begin position="151"/>
        <end position="178"/>
    </location>
</feature>
<feature type="transmembrane region" description="Helical" evidence="11">
    <location>
        <begin position="274"/>
        <end position="293"/>
    </location>
</feature>
<proteinExistence type="predicted"/>
<keyword evidence="6" id="KW-0915">Sodium</keyword>
<evidence type="ECO:0000256" key="2">
    <source>
        <dbReference type="ARBA" id="ARBA00022448"/>
    </source>
</evidence>
<evidence type="ECO:0000256" key="4">
    <source>
        <dbReference type="ARBA" id="ARBA00022692"/>
    </source>
</evidence>
<keyword evidence="5 11" id="KW-1133">Transmembrane helix</keyword>
<evidence type="ECO:0000256" key="11">
    <source>
        <dbReference type="SAM" id="Phobius"/>
    </source>
</evidence>
<evidence type="ECO:0000256" key="9">
    <source>
        <dbReference type="ARBA" id="ARBA00023201"/>
    </source>
</evidence>
<keyword evidence="14" id="KW-1185">Reference proteome</keyword>
<keyword evidence="3" id="KW-0050">Antiport</keyword>
<dbReference type="RefSeq" id="WP_216631923.1">
    <property type="nucleotide sequence ID" value="NZ_JAHLQN010000001.1"/>
</dbReference>
<feature type="region of interest" description="Disordered" evidence="10">
    <location>
        <begin position="428"/>
        <end position="454"/>
    </location>
</feature>
<keyword evidence="9" id="KW-0739">Sodium transport</keyword>
<evidence type="ECO:0000313" key="13">
    <source>
        <dbReference type="EMBL" id="MBU5626440.1"/>
    </source>
</evidence>
<evidence type="ECO:0000256" key="3">
    <source>
        <dbReference type="ARBA" id="ARBA00022449"/>
    </source>
</evidence>
<evidence type="ECO:0000256" key="8">
    <source>
        <dbReference type="ARBA" id="ARBA00023136"/>
    </source>
</evidence>
<gene>
    <name evidence="13" type="ORF">KQI82_05825</name>
</gene>
<feature type="transmembrane region" description="Helical" evidence="11">
    <location>
        <begin position="120"/>
        <end position="139"/>
    </location>
</feature>
<reference evidence="13 14" key="1">
    <citation type="submission" date="2021-06" db="EMBL/GenBank/DDBJ databases">
        <authorList>
            <person name="Sun Q."/>
            <person name="Li D."/>
        </authorList>
    </citation>
    <scope>NUCLEOTIDE SEQUENCE [LARGE SCALE GENOMIC DNA]</scope>
    <source>
        <strain evidence="13 14">MSJ-2</strain>
    </source>
</reference>
<dbReference type="InterPro" id="IPR006153">
    <property type="entry name" value="Cation/H_exchanger_TM"/>
</dbReference>
<feature type="transmembrane region" description="Helical" evidence="11">
    <location>
        <begin position="31"/>
        <end position="50"/>
    </location>
</feature>
<protein>
    <submittedName>
        <fullName evidence="13">Cation:proton antiporter</fullName>
    </submittedName>
</protein>
<evidence type="ECO:0000256" key="10">
    <source>
        <dbReference type="SAM" id="MobiDB-lite"/>
    </source>
</evidence>